<evidence type="ECO:0000256" key="1">
    <source>
        <dbReference type="ARBA" id="ARBA00005541"/>
    </source>
</evidence>
<dbReference type="Proteomes" id="UP001549145">
    <property type="component" value="Unassembled WGS sequence"/>
</dbReference>
<name>A0ABV2L7M8_9HYPH</name>
<dbReference type="PANTHER" id="PTHR38432:SF1">
    <property type="entry name" value="TELA-LIKE PROTEIN SAOUHSC_01408"/>
    <property type="match status" value="1"/>
</dbReference>
<dbReference type="PIRSF" id="PIRSF026508">
    <property type="entry name" value="TelA"/>
    <property type="match status" value="1"/>
</dbReference>
<protein>
    <submittedName>
        <fullName evidence="4">Uncharacterized protein YaaN involved in tellurite resistance</fullName>
    </submittedName>
</protein>
<evidence type="ECO:0000313" key="5">
    <source>
        <dbReference type="Proteomes" id="UP001549145"/>
    </source>
</evidence>
<dbReference type="Pfam" id="PF05816">
    <property type="entry name" value="TelA"/>
    <property type="match status" value="1"/>
</dbReference>
<evidence type="ECO:0000256" key="2">
    <source>
        <dbReference type="PIRNR" id="PIRNR026508"/>
    </source>
</evidence>
<sequence>MIDQVQLRSHDREGVANAPRAVETDPALVQRIRREIKLDDRSALTTYGDQAQRGVAAFADAILRDTMNKDSGAVGELLSDMIVKVNSLDPGSLGKAGLLDRLWGGAKAKVLRFKEKFSSLAAQVDRISLELERRSDDLRRDIAMLDGLFDRNLAQMRELEAYIVAGTEIVEEARRDQIPALEAEARAAGDGIEGQLVAQKASDLAQSVERLERKVHDLKLSRMIAMQTMPQIRLVQNGDAALVEKLQSSIATTIPTWKNGMTIALALHRQDEALKLQREVSDTTNALLRANAEKLRQGTAGIEREVQRGIVDIETLTHVNRQFIDTIDEVLAIQRDGRAKRQAAETELVRIEGELKRTLLGRPA</sequence>
<comment type="caution">
    <text evidence="4">The sequence shown here is derived from an EMBL/GenBank/DDBJ whole genome shotgun (WGS) entry which is preliminary data.</text>
</comment>
<proteinExistence type="inferred from homology"/>
<organism evidence="4 5">
    <name type="scientific">Methylobacterium goesingense</name>
    <dbReference type="NCBI Taxonomy" id="243690"/>
    <lineage>
        <taxon>Bacteria</taxon>
        <taxon>Pseudomonadati</taxon>
        <taxon>Pseudomonadota</taxon>
        <taxon>Alphaproteobacteria</taxon>
        <taxon>Hyphomicrobiales</taxon>
        <taxon>Methylobacteriaceae</taxon>
        <taxon>Methylobacterium</taxon>
    </lineage>
</organism>
<feature type="region of interest" description="Disordered" evidence="3">
    <location>
        <begin position="1"/>
        <end position="20"/>
    </location>
</feature>
<reference evidence="4 5" key="1">
    <citation type="submission" date="2024-06" db="EMBL/GenBank/DDBJ databases">
        <title>Genomic Encyclopedia of Type Strains, Phase IV (KMG-IV): sequencing the most valuable type-strain genomes for metagenomic binning, comparative biology and taxonomic classification.</title>
        <authorList>
            <person name="Goeker M."/>
        </authorList>
    </citation>
    <scope>NUCLEOTIDE SEQUENCE [LARGE SCALE GENOMIC DNA]</scope>
    <source>
        <strain evidence="4 5">DSM 21331</strain>
    </source>
</reference>
<evidence type="ECO:0000256" key="3">
    <source>
        <dbReference type="SAM" id="MobiDB-lite"/>
    </source>
</evidence>
<dbReference type="InterPro" id="IPR008863">
    <property type="entry name" value="Toxic_anion-R_TelA"/>
</dbReference>
<gene>
    <name evidence="4" type="ORF">ABID43_003383</name>
</gene>
<dbReference type="EMBL" id="JBEPMM010000010">
    <property type="protein sequence ID" value="MET3693829.1"/>
    <property type="molecule type" value="Genomic_DNA"/>
</dbReference>
<comment type="similarity">
    <text evidence="1 2">Belongs to the TelA family.</text>
</comment>
<dbReference type="RefSeq" id="WP_238275817.1">
    <property type="nucleotide sequence ID" value="NZ_BPQL01000010.1"/>
</dbReference>
<evidence type="ECO:0000313" key="4">
    <source>
        <dbReference type="EMBL" id="MET3693829.1"/>
    </source>
</evidence>
<dbReference type="PANTHER" id="PTHR38432">
    <property type="entry name" value="TELA-LIKE PROTEIN SAOUHSC_01408"/>
    <property type="match status" value="1"/>
</dbReference>
<accession>A0ABV2L7M8</accession>
<keyword evidence="5" id="KW-1185">Reference proteome</keyword>